<dbReference type="HOGENOM" id="CLU_000604_1_2_10"/>
<gene>
    <name evidence="5" type="ordered locus">FCOL_08510</name>
</gene>
<organism evidence="5 6">
    <name type="scientific">Flavobacterium columnare (strain ATCC 49512 / CIP 103533 / TG 44/87)</name>
    <dbReference type="NCBI Taxonomy" id="1041826"/>
    <lineage>
        <taxon>Bacteria</taxon>
        <taxon>Pseudomonadati</taxon>
        <taxon>Bacteroidota</taxon>
        <taxon>Flavobacteriia</taxon>
        <taxon>Flavobacteriales</taxon>
        <taxon>Flavobacteriaceae</taxon>
        <taxon>Flavobacterium</taxon>
    </lineage>
</organism>
<dbReference type="SUPFAM" id="SSF52540">
    <property type="entry name" value="P-loop containing nucleoside triphosphate hydrolases"/>
    <property type="match status" value="1"/>
</dbReference>
<dbReference type="STRING" id="1041826.FCOL_08510"/>
<proteinExistence type="predicted"/>
<dbReference type="InterPro" id="IPR051782">
    <property type="entry name" value="ABC_Transporter_VariousFunc"/>
</dbReference>
<feature type="domain" description="ABC transporter" evidence="4">
    <location>
        <begin position="2"/>
        <end position="215"/>
    </location>
</feature>
<sequence length="216" mass="24936">MLLDIHISEKTIGVNKIIDNLNLVINSNGIYGIVGKNGTGKTTLFKCILGIESYSGLNNSFEKMNLRNTCWCPTETYLYEDLTVNEFYRFYDKLMNINLEDERILVFKDIPLDIQIKNLSTGMRKKMFLNALFQKSYKYYILDEPFNGLDLEANFILWNYIKKISGDSLILVSSHILDSLVKNCEAIFVLKNGGGKYFSSNQIKLKISFLNQLRYD</sequence>
<dbReference type="PANTHER" id="PTHR42939:SF1">
    <property type="entry name" value="ABC TRANSPORTER ATP-BINDING PROTEIN ALBC-RELATED"/>
    <property type="match status" value="1"/>
</dbReference>
<evidence type="ECO:0000256" key="3">
    <source>
        <dbReference type="ARBA" id="ARBA00022840"/>
    </source>
</evidence>
<dbReference type="Gene3D" id="3.40.50.300">
    <property type="entry name" value="P-loop containing nucleotide triphosphate hydrolases"/>
    <property type="match status" value="1"/>
</dbReference>
<keyword evidence="1" id="KW-0813">Transport</keyword>
<dbReference type="SMART" id="SM00382">
    <property type="entry name" value="AAA"/>
    <property type="match status" value="1"/>
</dbReference>
<dbReference type="PANTHER" id="PTHR42939">
    <property type="entry name" value="ABC TRANSPORTER ATP-BINDING PROTEIN ALBC-RELATED"/>
    <property type="match status" value="1"/>
</dbReference>
<name>G8X8R6_FLACA</name>
<reference evidence="5 6" key="1">
    <citation type="journal article" date="2012" name="J. Bacteriol.">
        <title>Genome Sequence of the Fish Pathogen Flavobacterium columnare ATCC 49512.</title>
        <authorList>
            <person name="Tekedar H.C."/>
            <person name="Karsi A."/>
            <person name="Gillaspy A.F."/>
            <person name="Dyer D.W."/>
            <person name="Benton N.R."/>
            <person name="Zaitshik J."/>
            <person name="Vamenta S."/>
            <person name="Banes M.M."/>
            <person name="Gulsoy N."/>
            <person name="Aboko-Cole M."/>
            <person name="Waldbieser G.C."/>
            <person name="Lawrence M.L."/>
        </authorList>
    </citation>
    <scope>NUCLEOTIDE SEQUENCE [LARGE SCALE GENOMIC DNA]</scope>
    <source>
        <strain evidence="6">ATCC 49512 / CIP 103533 / TG 44/87</strain>
    </source>
</reference>
<evidence type="ECO:0000256" key="2">
    <source>
        <dbReference type="ARBA" id="ARBA00022741"/>
    </source>
</evidence>
<dbReference type="KEGG" id="fco:FCOL_08510"/>
<protein>
    <submittedName>
        <fullName evidence="5">ABC transporter ATPase</fullName>
    </submittedName>
</protein>
<dbReference type="eggNOG" id="COG1131">
    <property type="taxonomic scope" value="Bacteria"/>
</dbReference>
<dbReference type="InterPro" id="IPR003593">
    <property type="entry name" value="AAA+_ATPase"/>
</dbReference>
<evidence type="ECO:0000256" key="1">
    <source>
        <dbReference type="ARBA" id="ARBA00022448"/>
    </source>
</evidence>
<accession>G8X8R6</accession>
<evidence type="ECO:0000313" key="5">
    <source>
        <dbReference type="EMBL" id="AEW86517.1"/>
    </source>
</evidence>
<dbReference type="InterPro" id="IPR027417">
    <property type="entry name" value="P-loop_NTPase"/>
</dbReference>
<keyword evidence="3" id="KW-0067">ATP-binding</keyword>
<dbReference type="RefSeq" id="WP_014165790.1">
    <property type="nucleotide sequence ID" value="NC_016510.2"/>
</dbReference>
<dbReference type="EMBL" id="CP003222">
    <property type="protein sequence ID" value="AEW86517.1"/>
    <property type="molecule type" value="Genomic_DNA"/>
</dbReference>
<dbReference type="GO" id="GO:0005524">
    <property type="term" value="F:ATP binding"/>
    <property type="evidence" value="ECO:0007669"/>
    <property type="project" value="UniProtKB-KW"/>
</dbReference>
<keyword evidence="2" id="KW-0547">Nucleotide-binding</keyword>
<dbReference type="InterPro" id="IPR003439">
    <property type="entry name" value="ABC_transporter-like_ATP-bd"/>
</dbReference>
<dbReference type="GO" id="GO:0016887">
    <property type="term" value="F:ATP hydrolysis activity"/>
    <property type="evidence" value="ECO:0007669"/>
    <property type="project" value="InterPro"/>
</dbReference>
<dbReference type="PROSITE" id="PS50893">
    <property type="entry name" value="ABC_TRANSPORTER_2"/>
    <property type="match status" value="1"/>
</dbReference>
<dbReference type="Proteomes" id="UP000005638">
    <property type="component" value="Chromosome"/>
</dbReference>
<evidence type="ECO:0000259" key="4">
    <source>
        <dbReference type="PROSITE" id="PS50893"/>
    </source>
</evidence>
<keyword evidence="6" id="KW-1185">Reference proteome</keyword>
<evidence type="ECO:0000313" key="6">
    <source>
        <dbReference type="Proteomes" id="UP000005638"/>
    </source>
</evidence>
<dbReference type="AlphaFoldDB" id="G8X8R6"/>
<dbReference type="Pfam" id="PF00005">
    <property type="entry name" value="ABC_tran"/>
    <property type="match status" value="1"/>
</dbReference>